<evidence type="ECO:0000313" key="12">
    <source>
        <dbReference type="EMBL" id="CAG9855059.1"/>
    </source>
</evidence>
<dbReference type="CDD" id="cd00637">
    <property type="entry name" value="7tm_classA_rhodopsin-like"/>
    <property type="match status" value="1"/>
</dbReference>
<keyword evidence="6 10" id="KW-0472">Membrane</keyword>
<comment type="subcellular location">
    <subcellularLocation>
        <location evidence="1">Membrane</location>
        <topology evidence="1">Multi-pass membrane protein</topology>
    </subcellularLocation>
</comment>
<comment type="similarity">
    <text evidence="2 9">Belongs to the G-protein coupled receptor 1 family.</text>
</comment>
<evidence type="ECO:0000256" key="6">
    <source>
        <dbReference type="ARBA" id="ARBA00023136"/>
    </source>
</evidence>
<reference evidence="12" key="1">
    <citation type="submission" date="2022-01" db="EMBL/GenBank/DDBJ databases">
        <authorList>
            <person name="King R."/>
        </authorList>
    </citation>
    <scope>NUCLEOTIDE SEQUENCE</scope>
</reference>
<keyword evidence="7 9" id="KW-0675">Receptor</keyword>
<dbReference type="Gene3D" id="1.20.1070.10">
    <property type="entry name" value="Rhodopsin 7-helix transmembrane proteins"/>
    <property type="match status" value="1"/>
</dbReference>
<feature type="transmembrane region" description="Helical" evidence="10">
    <location>
        <begin position="223"/>
        <end position="245"/>
    </location>
</feature>
<keyword evidence="13" id="KW-1185">Reference proteome</keyword>
<feature type="transmembrane region" description="Helical" evidence="10">
    <location>
        <begin position="113"/>
        <end position="138"/>
    </location>
</feature>
<gene>
    <name evidence="12" type="ORF">PHYEVI_LOCUS1519</name>
</gene>
<feature type="transmembrane region" description="Helical" evidence="10">
    <location>
        <begin position="319"/>
        <end position="339"/>
    </location>
</feature>
<evidence type="ECO:0000256" key="3">
    <source>
        <dbReference type="ARBA" id="ARBA00022692"/>
    </source>
</evidence>
<dbReference type="PROSITE" id="PS00237">
    <property type="entry name" value="G_PROTEIN_RECEP_F1_1"/>
    <property type="match status" value="1"/>
</dbReference>
<dbReference type="InterPro" id="IPR000276">
    <property type="entry name" value="GPCR_Rhodpsn"/>
</dbReference>
<sequence>MLVIHQLAMLLRDQRLSGMKRCWGWQSFCLRCVQCSFQSLPGISRDWSFDQVCSPQLTLSPLDLENSTYAGVSSRLTMEVLIAIYGVLFLVGVIGNGALAVTLWWGRGSKSPLLLGLIIADFFVCCLSGPITALLYTLPPDSTGWNLTATFIQALPVSASTLSMMVVSIDRYFTVKNYRPIGQVVTRRQVLSITVAATWLSAAILASFQIISRFKYPWKKGLMISRITLVHILPACTVMMSHLGVHQKLTALSLTARAKHGELPLPIPLMRRPTHVIIVAGMPKVSIIGGRKQMSMPTAQDNIEEATPPTTTLRSRRRLANCLVCLSIFFIICWCPYIVTQFCEEFMAPGMTPEYVQQLTLFLGHMHSALGPLLYWSMNDKCPKGPCCRIRNLTIYRSASSTNEAALGPFNPRLVRPPPYRRRSSQYLF</sequence>
<dbReference type="PROSITE" id="PS50262">
    <property type="entry name" value="G_PROTEIN_RECEP_F1_2"/>
    <property type="match status" value="1"/>
</dbReference>
<dbReference type="InterPro" id="IPR017452">
    <property type="entry name" value="GPCR_Rhodpsn_7TM"/>
</dbReference>
<accession>A0A9N9THS2</accession>
<name>A0A9N9THS2_PHYSR</name>
<keyword evidence="5 9" id="KW-0297">G-protein coupled receptor</keyword>
<feature type="transmembrane region" description="Helical" evidence="10">
    <location>
        <begin position="82"/>
        <end position="106"/>
    </location>
</feature>
<evidence type="ECO:0000256" key="5">
    <source>
        <dbReference type="ARBA" id="ARBA00023040"/>
    </source>
</evidence>
<dbReference type="SUPFAM" id="SSF81321">
    <property type="entry name" value="Family A G protein-coupled receptor-like"/>
    <property type="match status" value="1"/>
</dbReference>
<dbReference type="Pfam" id="PF00001">
    <property type="entry name" value="7tm_1"/>
    <property type="match status" value="1"/>
</dbReference>
<feature type="domain" description="G-protein coupled receptors family 1 profile" evidence="11">
    <location>
        <begin position="85"/>
        <end position="375"/>
    </location>
</feature>
<dbReference type="PANTHER" id="PTHR45695:SF15">
    <property type="entry name" value="OPSIN RH2"/>
    <property type="match status" value="1"/>
</dbReference>
<evidence type="ECO:0000256" key="4">
    <source>
        <dbReference type="ARBA" id="ARBA00022989"/>
    </source>
</evidence>
<evidence type="ECO:0000256" key="1">
    <source>
        <dbReference type="ARBA" id="ARBA00004141"/>
    </source>
</evidence>
<dbReference type="OrthoDB" id="7787645at2759"/>
<keyword evidence="8 9" id="KW-0807">Transducer</keyword>
<dbReference type="PANTHER" id="PTHR45695">
    <property type="entry name" value="LEUCOKININ RECEPTOR-RELATED"/>
    <property type="match status" value="1"/>
</dbReference>
<dbReference type="GO" id="GO:0004930">
    <property type="term" value="F:G protein-coupled receptor activity"/>
    <property type="evidence" value="ECO:0007669"/>
    <property type="project" value="UniProtKB-KW"/>
</dbReference>
<feature type="transmembrane region" description="Helical" evidence="10">
    <location>
        <begin position="150"/>
        <end position="169"/>
    </location>
</feature>
<dbReference type="EMBL" id="OU900103">
    <property type="protein sequence ID" value="CAG9855059.1"/>
    <property type="molecule type" value="Genomic_DNA"/>
</dbReference>
<protein>
    <recommendedName>
        <fullName evidence="11">G-protein coupled receptors family 1 profile domain-containing protein</fullName>
    </recommendedName>
</protein>
<evidence type="ECO:0000259" key="11">
    <source>
        <dbReference type="PROSITE" id="PS50262"/>
    </source>
</evidence>
<keyword evidence="4 10" id="KW-1133">Transmembrane helix</keyword>
<dbReference type="GO" id="GO:0005886">
    <property type="term" value="C:plasma membrane"/>
    <property type="evidence" value="ECO:0007669"/>
    <property type="project" value="TreeGrafter"/>
</dbReference>
<evidence type="ECO:0000256" key="8">
    <source>
        <dbReference type="ARBA" id="ARBA00023224"/>
    </source>
</evidence>
<keyword evidence="3 9" id="KW-0812">Transmembrane</keyword>
<evidence type="ECO:0000256" key="9">
    <source>
        <dbReference type="RuleBase" id="RU000688"/>
    </source>
</evidence>
<feature type="transmembrane region" description="Helical" evidence="10">
    <location>
        <begin position="190"/>
        <end position="211"/>
    </location>
</feature>
<evidence type="ECO:0000256" key="7">
    <source>
        <dbReference type="ARBA" id="ARBA00023170"/>
    </source>
</evidence>
<proteinExistence type="inferred from homology"/>
<dbReference type="AlphaFoldDB" id="A0A9N9THS2"/>
<evidence type="ECO:0000313" key="13">
    <source>
        <dbReference type="Proteomes" id="UP001153712"/>
    </source>
</evidence>
<evidence type="ECO:0000256" key="2">
    <source>
        <dbReference type="ARBA" id="ARBA00010663"/>
    </source>
</evidence>
<dbReference type="Proteomes" id="UP001153712">
    <property type="component" value="Chromosome 10"/>
</dbReference>
<organism evidence="12 13">
    <name type="scientific">Phyllotreta striolata</name>
    <name type="common">Striped flea beetle</name>
    <name type="synonym">Crioceris striolata</name>
    <dbReference type="NCBI Taxonomy" id="444603"/>
    <lineage>
        <taxon>Eukaryota</taxon>
        <taxon>Metazoa</taxon>
        <taxon>Ecdysozoa</taxon>
        <taxon>Arthropoda</taxon>
        <taxon>Hexapoda</taxon>
        <taxon>Insecta</taxon>
        <taxon>Pterygota</taxon>
        <taxon>Neoptera</taxon>
        <taxon>Endopterygota</taxon>
        <taxon>Coleoptera</taxon>
        <taxon>Polyphaga</taxon>
        <taxon>Cucujiformia</taxon>
        <taxon>Chrysomeloidea</taxon>
        <taxon>Chrysomelidae</taxon>
        <taxon>Galerucinae</taxon>
        <taxon>Alticini</taxon>
        <taxon>Phyllotreta</taxon>
    </lineage>
</organism>
<evidence type="ECO:0000256" key="10">
    <source>
        <dbReference type="SAM" id="Phobius"/>
    </source>
</evidence>
<dbReference type="PRINTS" id="PR00237">
    <property type="entry name" value="GPCRRHODOPSN"/>
</dbReference>